<evidence type="ECO:0000313" key="2">
    <source>
        <dbReference type="Proteomes" id="UP000262969"/>
    </source>
</evidence>
<name>A0A3D2XAH0_9FIRM</name>
<dbReference type="Pfam" id="PF07485">
    <property type="entry name" value="DUF1529"/>
    <property type="match status" value="2"/>
</dbReference>
<dbReference type="AlphaFoldDB" id="A0A3D2XAH0"/>
<dbReference type="Proteomes" id="UP000262969">
    <property type="component" value="Unassembled WGS sequence"/>
</dbReference>
<reference evidence="1 2" key="1">
    <citation type="journal article" date="2018" name="Nat. Biotechnol.">
        <title>A standardized bacterial taxonomy based on genome phylogeny substantially revises the tree of life.</title>
        <authorList>
            <person name="Parks D.H."/>
            <person name="Chuvochina M."/>
            <person name="Waite D.W."/>
            <person name="Rinke C."/>
            <person name="Skarshewski A."/>
            <person name="Chaumeil P.A."/>
            <person name="Hugenholtz P."/>
        </authorList>
    </citation>
    <scope>NUCLEOTIDE SEQUENCE [LARGE SCALE GENOMIC DNA]</scope>
    <source>
        <strain evidence="1">UBA11728</strain>
    </source>
</reference>
<sequence>MAFHQIGNHSMVMGDLVLLESEIDPVISQLIANGFEITALHNHLLYELPRIMYLHISGIGDAVKLAQGLINVFSVTQTPLTGHTANQTLPQEYWSTVEEIMGKKGNRVGRVIQFSFPRADNIKEFGVIIPPSMGISHAINFQFEGQKAATTGDFVLTANEVNPVVQTLKQYGITVTAIHNHMLYESPRLFFLHFWAVDNLERLAYGLKQALKKTNTVIE</sequence>
<accession>A0A3D2XAH0</accession>
<proteinExistence type="predicted"/>
<dbReference type="EMBL" id="DPVV01000560">
    <property type="protein sequence ID" value="HCL04111.1"/>
    <property type="molecule type" value="Genomic_DNA"/>
</dbReference>
<dbReference type="InterPro" id="IPR011094">
    <property type="entry name" value="Uncharacterised_LppY/LpqO"/>
</dbReference>
<protein>
    <submittedName>
        <fullName evidence="1">Peptidoglycan-binding protein LysM</fullName>
    </submittedName>
</protein>
<organism evidence="1 2">
    <name type="scientific">Lachnoclostridium phytofermentans</name>
    <dbReference type="NCBI Taxonomy" id="66219"/>
    <lineage>
        <taxon>Bacteria</taxon>
        <taxon>Bacillati</taxon>
        <taxon>Bacillota</taxon>
        <taxon>Clostridia</taxon>
        <taxon>Lachnospirales</taxon>
        <taxon>Lachnospiraceae</taxon>
    </lineage>
</organism>
<gene>
    <name evidence="1" type="ORF">DHW61_17160</name>
</gene>
<comment type="caution">
    <text evidence="1">The sequence shown here is derived from an EMBL/GenBank/DDBJ whole genome shotgun (WGS) entry which is preliminary data.</text>
</comment>
<evidence type="ECO:0000313" key="1">
    <source>
        <dbReference type="EMBL" id="HCL04111.1"/>
    </source>
</evidence>